<dbReference type="NCBIfam" id="TIGR02550">
    <property type="entry name" value="flagell_flgL"/>
    <property type="match status" value="1"/>
</dbReference>
<evidence type="ECO:0000313" key="7">
    <source>
        <dbReference type="EMBL" id="RKS80173.1"/>
    </source>
</evidence>
<comment type="caution">
    <text evidence="7">The sequence shown here is derived from an EMBL/GenBank/DDBJ whole genome shotgun (WGS) entry which is preliminary data.</text>
</comment>
<dbReference type="PANTHER" id="PTHR42792:SF1">
    <property type="entry name" value="FLAGELLAR HOOK-ASSOCIATED PROTEIN 3"/>
    <property type="match status" value="1"/>
</dbReference>
<dbReference type="InterPro" id="IPR013384">
    <property type="entry name" value="Flagell_FlgL"/>
</dbReference>
<evidence type="ECO:0000259" key="6">
    <source>
        <dbReference type="Pfam" id="PF00700"/>
    </source>
</evidence>
<dbReference type="InterPro" id="IPR001029">
    <property type="entry name" value="Flagellin_N"/>
</dbReference>
<keyword evidence="7" id="KW-0966">Cell projection</keyword>
<dbReference type="Pfam" id="PF00669">
    <property type="entry name" value="Flagellin_N"/>
    <property type="match status" value="1"/>
</dbReference>
<feature type="domain" description="Flagellin N-terminal" evidence="5">
    <location>
        <begin position="11"/>
        <end position="143"/>
    </location>
</feature>
<dbReference type="PANTHER" id="PTHR42792">
    <property type="entry name" value="FLAGELLIN"/>
    <property type="match status" value="1"/>
</dbReference>
<comment type="similarity">
    <text evidence="2">Belongs to the bacterial flagellin family.</text>
</comment>
<evidence type="ECO:0000256" key="2">
    <source>
        <dbReference type="ARBA" id="ARBA00005709"/>
    </source>
</evidence>
<evidence type="ECO:0000259" key="5">
    <source>
        <dbReference type="Pfam" id="PF00669"/>
    </source>
</evidence>
<dbReference type="RefSeq" id="WP_121191895.1">
    <property type="nucleotide sequence ID" value="NZ_RBWV01000009.1"/>
</dbReference>
<protein>
    <submittedName>
        <fullName evidence="7">Flagellar hook-associated protein 3 FlgL</fullName>
    </submittedName>
</protein>
<accession>A0A420XTL4</accession>
<dbReference type="GO" id="GO:0005198">
    <property type="term" value="F:structural molecule activity"/>
    <property type="evidence" value="ECO:0007669"/>
    <property type="project" value="InterPro"/>
</dbReference>
<comment type="subcellular location">
    <subcellularLocation>
        <location evidence="1">Bacterial flagellum</location>
    </subcellularLocation>
</comment>
<evidence type="ECO:0000256" key="3">
    <source>
        <dbReference type="ARBA" id="ARBA00023143"/>
    </source>
</evidence>
<evidence type="ECO:0000313" key="8">
    <source>
        <dbReference type="Proteomes" id="UP000281955"/>
    </source>
</evidence>
<keyword evidence="8" id="KW-1185">Reference proteome</keyword>
<feature type="domain" description="Flagellin C-terminal" evidence="6">
    <location>
        <begin position="215"/>
        <end position="295"/>
    </location>
</feature>
<dbReference type="EMBL" id="RBWV01000009">
    <property type="protein sequence ID" value="RKS80173.1"/>
    <property type="molecule type" value="Genomic_DNA"/>
</dbReference>
<dbReference type="GO" id="GO:0071973">
    <property type="term" value="P:bacterial-type flagellum-dependent cell motility"/>
    <property type="evidence" value="ECO:0007669"/>
    <property type="project" value="InterPro"/>
</dbReference>
<dbReference type="AlphaFoldDB" id="A0A420XTL4"/>
<dbReference type="Pfam" id="PF00700">
    <property type="entry name" value="Flagellin_C"/>
    <property type="match status" value="1"/>
</dbReference>
<dbReference type="SUPFAM" id="SSF64518">
    <property type="entry name" value="Phase 1 flagellin"/>
    <property type="match status" value="1"/>
</dbReference>
<dbReference type="OrthoDB" id="9758307at2"/>
<evidence type="ECO:0000256" key="1">
    <source>
        <dbReference type="ARBA" id="ARBA00004365"/>
    </source>
</evidence>
<evidence type="ECO:0000256" key="4">
    <source>
        <dbReference type="SAM" id="MobiDB-lite"/>
    </source>
</evidence>
<keyword evidence="7" id="KW-0282">Flagellum</keyword>
<sequence length="297" mass="31238">MTGISRVTYTSLAASSLRGIQGNLERYSQSQARLSSGTTISKPSDNPTGTVNSMTFRADIAKNKQYSANGDDGGAWLARTDSALQDVDDQLNTVKNLALQGRSTGNSDATARNALAAQVDQLRNGLIDSANATYLGRPVFGGTTTGTIAFDPTTGAYVGDTGSVNRTVGKGDSVRVDTPGETTFGSGPDQLFKVIDDISTHLKSDPTSLDADLARLDKVINGVRQAQSDVGARTNRVEALQTTAKARIDASSKAQGEIEGVDIPAETINLSMQQVSYQAALSTASKVLQLSLNNFLR</sequence>
<dbReference type="InterPro" id="IPR001492">
    <property type="entry name" value="Flagellin"/>
</dbReference>
<dbReference type="Gene3D" id="1.20.1330.10">
    <property type="entry name" value="f41 fragment of flagellin, N-terminal domain"/>
    <property type="match status" value="1"/>
</dbReference>
<gene>
    <name evidence="7" type="ORF">CLV35_0594</name>
</gene>
<dbReference type="InterPro" id="IPR046358">
    <property type="entry name" value="Flagellin_C"/>
</dbReference>
<dbReference type="InParanoid" id="A0A420XTL4"/>
<dbReference type="GO" id="GO:0009424">
    <property type="term" value="C:bacterial-type flagellum hook"/>
    <property type="evidence" value="ECO:0007669"/>
    <property type="project" value="InterPro"/>
</dbReference>
<keyword evidence="7" id="KW-0969">Cilium</keyword>
<keyword evidence="3" id="KW-0975">Bacterial flagellum</keyword>
<proteinExistence type="inferred from homology"/>
<dbReference type="Proteomes" id="UP000281955">
    <property type="component" value="Unassembled WGS sequence"/>
</dbReference>
<organism evidence="7 8">
    <name type="scientific">Motilibacter peucedani</name>
    <dbReference type="NCBI Taxonomy" id="598650"/>
    <lineage>
        <taxon>Bacteria</taxon>
        <taxon>Bacillati</taxon>
        <taxon>Actinomycetota</taxon>
        <taxon>Actinomycetes</taxon>
        <taxon>Motilibacterales</taxon>
        <taxon>Motilibacteraceae</taxon>
        <taxon>Motilibacter</taxon>
    </lineage>
</organism>
<name>A0A420XTL4_9ACTN</name>
<feature type="region of interest" description="Disordered" evidence="4">
    <location>
        <begin position="31"/>
        <end position="50"/>
    </location>
</feature>
<reference evidence="7 8" key="1">
    <citation type="submission" date="2018-10" db="EMBL/GenBank/DDBJ databases">
        <title>Genomic Encyclopedia of Archaeal and Bacterial Type Strains, Phase II (KMG-II): from individual species to whole genera.</title>
        <authorList>
            <person name="Goeker M."/>
        </authorList>
    </citation>
    <scope>NUCLEOTIDE SEQUENCE [LARGE SCALE GENOMIC DNA]</scope>
    <source>
        <strain evidence="7 8">RP-AC37</strain>
    </source>
</reference>